<reference evidence="8" key="2">
    <citation type="journal article" date="2021" name="PeerJ">
        <title>Extensive microbial diversity within the chicken gut microbiome revealed by metagenomics and culture.</title>
        <authorList>
            <person name="Gilroy R."/>
            <person name="Ravi A."/>
            <person name="Getino M."/>
            <person name="Pursley I."/>
            <person name="Horton D.L."/>
            <person name="Alikhan N.F."/>
            <person name="Baker D."/>
            <person name="Gharbi K."/>
            <person name="Hall N."/>
            <person name="Watson M."/>
            <person name="Adriaenssens E.M."/>
            <person name="Foster-Nyarko E."/>
            <person name="Jarju S."/>
            <person name="Secka A."/>
            <person name="Antonio M."/>
            <person name="Oren A."/>
            <person name="Chaudhuri R.R."/>
            <person name="La Ragione R."/>
            <person name="Hildebrand F."/>
            <person name="Pallen M.J."/>
        </authorList>
    </citation>
    <scope>NUCLEOTIDE SEQUENCE</scope>
    <source>
        <strain evidence="8">CHK195-12923</strain>
    </source>
</reference>
<evidence type="ECO:0000256" key="4">
    <source>
        <dbReference type="ARBA" id="ARBA00022801"/>
    </source>
</evidence>
<comment type="subcellular location">
    <subcellularLocation>
        <location evidence="7">Cytoplasm</location>
    </subcellularLocation>
</comment>
<evidence type="ECO:0000256" key="2">
    <source>
        <dbReference type="ARBA" id="ARBA00022490"/>
    </source>
</evidence>
<evidence type="ECO:0000313" key="9">
    <source>
        <dbReference type="Proteomes" id="UP000824110"/>
    </source>
</evidence>
<evidence type="ECO:0000256" key="5">
    <source>
        <dbReference type="ARBA" id="ARBA00022842"/>
    </source>
</evidence>
<dbReference type="Gene3D" id="3.90.80.10">
    <property type="entry name" value="Inorganic pyrophosphatase"/>
    <property type="match status" value="1"/>
</dbReference>
<dbReference type="CDD" id="cd00412">
    <property type="entry name" value="pyrophosphatase"/>
    <property type="match status" value="1"/>
</dbReference>
<feature type="binding site" evidence="7">
    <location>
        <position position="44"/>
    </location>
    <ligand>
        <name>substrate</name>
    </ligand>
</feature>
<feature type="binding site" evidence="7">
    <location>
        <position position="71"/>
    </location>
    <ligand>
        <name>Mg(2+)</name>
        <dbReference type="ChEBI" id="CHEBI:18420"/>
        <label>1</label>
    </ligand>
</feature>
<dbReference type="GO" id="GO:0000287">
    <property type="term" value="F:magnesium ion binding"/>
    <property type="evidence" value="ECO:0007669"/>
    <property type="project" value="UniProtKB-UniRule"/>
</dbReference>
<dbReference type="EC" id="3.6.1.1" evidence="7"/>
<name>A0A9D1MK97_9FIRM</name>
<comment type="caution">
    <text evidence="8">The sequence shown here is derived from an EMBL/GenBank/DDBJ whole genome shotgun (WGS) entry which is preliminary data.</text>
</comment>
<accession>A0A9D1MK97</accession>
<keyword evidence="3 7" id="KW-0479">Metal-binding</keyword>
<dbReference type="InterPro" id="IPR036649">
    <property type="entry name" value="Pyrophosphatase_sf"/>
</dbReference>
<keyword evidence="2 7" id="KW-0963">Cytoplasm</keyword>
<dbReference type="EMBL" id="DVNE01000026">
    <property type="protein sequence ID" value="HIU61574.1"/>
    <property type="molecule type" value="Genomic_DNA"/>
</dbReference>
<evidence type="ECO:0000313" key="8">
    <source>
        <dbReference type="EMBL" id="HIU61574.1"/>
    </source>
</evidence>
<dbReference type="Proteomes" id="UP000824110">
    <property type="component" value="Unassembled WGS sequence"/>
</dbReference>
<dbReference type="PROSITE" id="PS00387">
    <property type="entry name" value="PPASE"/>
    <property type="match status" value="1"/>
</dbReference>
<gene>
    <name evidence="7" type="primary">ppa</name>
    <name evidence="8" type="ORF">IAB69_02885</name>
</gene>
<feature type="binding site" evidence="7">
    <location>
        <position position="30"/>
    </location>
    <ligand>
        <name>substrate</name>
    </ligand>
</feature>
<comment type="subunit">
    <text evidence="7">Homohexamer.</text>
</comment>
<feature type="binding site" evidence="7">
    <location>
        <position position="71"/>
    </location>
    <ligand>
        <name>Mg(2+)</name>
        <dbReference type="ChEBI" id="CHEBI:18420"/>
        <label>2</label>
    </ligand>
</feature>
<evidence type="ECO:0000256" key="1">
    <source>
        <dbReference type="ARBA" id="ARBA00001946"/>
    </source>
</evidence>
<comment type="similarity">
    <text evidence="7">Belongs to the PPase family.</text>
</comment>
<protein>
    <recommendedName>
        <fullName evidence="7">Inorganic pyrophosphatase</fullName>
        <ecNumber evidence="7">3.6.1.1</ecNumber>
    </recommendedName>
    <alternativeName>
        <fullName evidence="7">Pyrophosphate phospho-hydrolase</fullName>
        <shortName evidence="7">PPase</shortName>
    </alternativeName>
</protein>
<reference evidence="8" key="1">
    <citation type="submission" date="2020-10" db="EMBL/GenBank/DDBJ databases">
        <authorList>
            <person name="Gilroy R."/>
        </authorList>
    </citation>
    <scope>NUCLEOTIDE SEQUENCE</scope>
    <source>
        <strain evidence="8">CHK195-12923</strain>
    </source>
</reference>
<evidence type="ECO:0000256" key="6">
    <source>
        <dbReference type="ARBA" id="ARBA00047820"/>
    </source>
</evidence>
<keyword evidence="5 7" id="KW-0460">Magnesium</keyword>
<feature type="binding site" evidence="7">
    <location>
        <position position="103"/>
    </location>
    <ligand>
        <name>Mg(2+)</name>
        <dbReference type="ChEBI" id="CHEBI:18420"/>
        <label>1</label>
    </ligand>
</feature>
<dbReference type="GO" id="GO:0005737">
    <property type="term" value="C:cytoplasm"/>
    <property type="evidence" value="ECO:0007669"/>
    <property type="project" value="UniProtKB-SubCell"/>
</dbReference>
<comment type="function">
    <text evidence="7">Catalyzes the hydrolysis of inorganic pyrophosphate (PPi) forming two phosphate ions.</text>
</comment>
<sequence length="179" mass="20788">MNIWHDIAPERIKKEDFMCYIEITKGSRSKYELDKDTGILRLDRVLYTSTVYPASYGFIPRTLADDGDPLDVLVLCSEPILPATIVRCYPIGVINMSDEGEEDSKIIAIPFKEPTYNCYTELEQLPKHIFEEMKHFFKVYKQLEHKHTAVSEIMGRKEAEEIVEKSIETYNQKFPDTAK</sequence>
<proteinExistence type="inferred from homology"/>
<evidence type="ECO:0000256" key="3">
    <source>
        <dbReference type="ARBA" id="ARBA00022723"/>
    </source>
</evidence>
<feature type="binding site" evidence="7">
    <location>
        <position position="140"/>
    </location>
    <ligand>
        <name>substrate</name>
    </ligand>
</feature>
<feature type="binding site" evidence="7">
    <location>
        <position position="66"/>
    </location>
    <ligand>
        <name>Mg(2+)</name>
        <dbReference type="ChEBI" id="CHEBI:18420"/>
        <label>1</label>
    </ligand>
</feature>
<comment type="catalytic activity">
    <reaction evidence="6 7">
        <text>diphosphate + H2O = 2 phosphate + H(+)</text>
        <dbReference type="Rhea" id="RHEA:24576"/>
        <dbReference type="ChEBI" id="CHEBI:15377"/>
        <dbReference type="ChEBI" id="CHEBI:15378"/>
        <dbReference type="ChEBI" id="CHEBI:33019"/>
        <dbReference type="ChEBI" id="CHEBI:43474"/>
        <dbReference type="EC" id="3.6.1.1"/>
    </reaction>
</comment>
<keyword evidence="4 7" id="KW-0378">Hydrolase</keyword>
<dbReference type="GO" id="GO:0004427">
    <property type="term" value="F:inorganic diphosphate phosphatase activity"/>
    <property type="evidence" value="ECO:0007669"/>
    <property type="project" value="UniProtKB-UniRule"/>
</dbReference>
<feature type="binding site" evidence="7">
    <location>
        <position position="56"/>
    </location>
    <ligand>
        <name>substrate</name>
    </ligand>
</feature>
<dbReference type="GO" id="GO:0006796">
    <property type="term" value="P:phosphate-containing compound metabolic process"/>
    <property type="evidence" value="ECO:0007669"/>
    <property type="project" value="InterPro"/>
</dbReference>
<dbReference type="FunFam" id="3.90.80.10:FF:000003">
    <property type="entry name" value="Inorganic pyrophosphatase"/>
    <property type="match status" value="1"/>
</dbReference>
<dbReference type="SUPFAM" id="SSF50324">
    <property type="entry name" value="Inorganic pyrophosphatase"/>
    <property type="match status" value="1"/>
</dbReference>
<evidence type="ECO:0000256" key="7">
    <source>
        <dbReference type="HAMAP-Rule" id="MF_00209"/>
    </source>
</evidence>
<dbReference type="HAMAP" id="MF_00209">
    <property type="entry name" value="Inorganic_PPase"/>
    <property type="match status" value="1"/>
</dbReference>
<organism evidence="8 9">
    <name type="scientific">Candidatus Coproplasma excrementigallinarum</name>
    <dbReference type="NCBI Taxonomy" id="2840747"/>
    <lineage>
        <taxon>Bacteria</taxon>
        <taxon>Bacillati</taxon>
        <taxon>Bacillota</taxon>
        <taxon>Clostridia</taxon>
        <taxon>Eubacteriales</taxon>
        <taxon>Candidatus Coproplasma</taxon>
    </lineage>
</organism>
<dbReference type="AlphaFoldDB" id="A0A9D1MK97"/>
<comment type="cofactor">
    <cofactor evidence="1 7">
        <name>Mg(2+)</name>
        <dbReference type="ChEBI" id="CHEBI:18420"/>
    </cofactor>
</comment>
<dbReference type="InterPro" id="IPR008162">
    <property type="entry name" value="Pyrophosphatase"/>
</dbReference>
<dbReference type="Pfam" id="PF00719">
    <property type="entry name" value="Pyrophosphatase"/>
    <property type="match status" value="1"/>
</dbReference>
<dbReference type="PANTHER" id="PTHR10286">
    <property type="entry name" value="INORGANIC PYROPHOSPHATASE"/>
    <property type="match status" value="1"/>
</dbReference>